<evidence type="ECO:0000256" key="7">
    <source>
        <dbReference type="SAM" id="Phobius"/>
    </source>
</evidence>
<gene>
    <name evidence="9" type="ORF">IL334_006520</name>
</gene>
<keyword evidence="4 5" id="KW-0443">Lipid metabolism</keyword>
<keyword evidence="7" id="KW-1133">Transmembrane helix</keyword>
<dbReference type="PANTHER" id="PTHR14226:SF66">
    <property type="entry name" value="TRIACYLGLYCEROL LIPASE PTL2"/>
    <property type="match status" value="1"/>
</dbReference>
<feature type="region of interest" description="Disordered" evidence="6">
    <location>
        <begin position="651"/>
        <end position="776"/>
    </location>
</feature>
<feature type="active site" description="Nucleophile" evidence="5">
    <location>
        <position position="340"/>
    </location>
</feature>
<protein>
    <recommendedName>
        <fullName evidence="8">PNPLA domain-containing protein</fullName>
    </recommendedName>
</protein>
<feature type="compositionally biased region" description="Polar residues" evidence="6">
    <location>
        <begin position="859"/>
        <end position="868"/>
    </location>
</feature>
<sequence length="949" mass="105919">MTNTPINEAGPSSSSSSRTHELFEEDFVNEDHLKAFASALSMSDAIALEGDASPLSPRSPPVPLDSPGIGTASNARLQPSSWKYGPDNGTFQSGGERVEKLTATSDFAPIHQRVSKRSRTSNQGLTYHLIRWPLLGFFFTIIYFEFLTYVITRQVVNVFEWTLAWRGHKAKLRRELRNAKTYDEWIEAAKKLDSHLGFDEWKESEEDAYFDYTLVKRVKRTLTRLRSSKDARGLMDALAVCVRSNFAGTESTKIYSETFYGTKRMIEEHVQEVAASLDFVRTATDVSLEEKRSFFRAINKHYGASALCLSGGASFGYYHFGVVKAFLEADLLPRVVTGTSAGGIIAALLCTRTDDELRELLVPELADKITACEDSFRVWFKRLRQTGARFDTVSWARKGMWFTRGSMTFKEAYERTGRALNISVVPSDRHSPTILLNHLTAPNCLIWSANLASAAVPGILNPVVLMAKDRNGNVKPHNLGGSRFKDGSLREDIPLGSLHTQFNCNFSIVSQTNPHIHLFFFAPRGAVGRPVAHRKGKGWRGGFILSALESYIKLDLSKHFKVIRDLDLMPQILQSDWSGVFLQRFSGDLTLTPKTTLSDWFLILSDPDRSRLEGMLRVGQRVTWPALGMVHNRMTIERAILRGRTEVRSAIHRDRTSNDITSPPTKDSGGLRAPEIIPLESDADAGFASRSRRTRGSNRNNMGGLGITTTIEPPDSTNTNSTRRRRNGTRRTRANEVFDFDMGDSDEIPEETVSQLSRTSSRGTTHTPETVKRGYSINLGETLRHVRASSLSSLSSPFRSMRQSSLSPSTEEPPQSSSSSSQTPPPQLQPLQQLYREREGHPQKSKSQLSVTRWFGGASDTSSESSDGNDPDDWRNQHGPSDEDAHREFQMDSDELEEDEEDGIIPIPGGERVPQATIDATAADGERLRSISTEGEDMTPPQQDLEDDR</sequence>
<comment type="similarity">
    <text evidence="1">Belongs to the PLPL family.</text>
</comment>
<evidence type="ECO:0000256" key="5">
    <source>
        <dbReference type="PROSITE-ProRule" id="PRU01161"/>
    </source>
</evidence>
<evidence type="ECO:0000256" key="2">
    <source>
        <dbReference type="ARBA" id="ARBA00022801"/>
    </source>
</evidence>
<feature type="compositionally biased region" description="Polar residues" evidence="6">
    <location>
        <begin position="752"/>
        <end position="768"/>
    </location>
</feature>
<keyword evidence="2 5" id="KW-0378">Hydrolase</keyword>
<keyword evidence="7" id="KW-0812">Transmembrane</keyword>
<accession>A0ABZ1D661</accession>
<dbReference type="Proteomes" id="UP001329825">
    <property type="component" value="Chromosome 9"/>
</dbReference>
<evidence type="ECO:0000313" key="10">
    <source>
        <dbReference type="Proteomes" id="UP001329825"/>
    </source>
</evidence>
<dbReference type="InterPro" id="IPR002641">
    <property type="entry name" value="PNPLA_dom"/>
</dbReference>
<feature type="compositionally biased region" description="Basic and acidic residues" evidence="6">
    <location>
        <begin position="872"/>
        <end position="890"/>
    </location>
</feature>
<evidence type="ECO:0000259" key="8">
    <source>
        <dbReference type="PROSITE" id="PS51635"/>
    </source>
</evidence>
<feature type="domain" description="PNPLA" evidence="8">
    <location>
        <begin position="307"/>
        <end position="499"/>
    </location>
</feature>
<dbReference type="RefSeq" id="XP_062794272.1">
    <property type="nucleotide sequence ID" value="XM_062938221.1"/>
</dbReference>
<reference evidence="9 10" key="1">
    <citation type="submission" date="2024-01" db="EMBL/GenBank/DDBJ databases">
        <title>Comparative genomics of Cryptococcus and Kwoniella reveals pathogenesis evolution and contrasting modes of karyotype evolution via chromosome fusion or intercentromeric recombination.</title>
        <authorList>
            <person name="Coelho M.A."/>
            <person name="David-Palma M."/>
            <person name="Shea T."/>
            <person name="Bowers K."/>
            <person name="McGinley-Smith S."/>
            <person name="Mohammad A.W."/>
            <person name="Gnirke A."/>
            <person name="Yurkov A.M."/>
            <person name="Nowrousian M."/>
            <person name="Sun S."/>
            <person name="Cuomo C.A."/>
            <person name="Heitman J."/>
        </authorList>
    </citation>
    <scope>NUCLEOTIDE SEQUENCE [LARGE SCALE GENOMIC DNA]</scope>
    <source>
        <strain evidence="9">CBS 11374</strain>
    </source>
</reference>
<dbReference type="InterPro" id="IPR050301">
    <property type="entry name" value="NTE"/>
</dbReference>
<dbReference type="EMBL" id="CP141889">
    <property type="protein sequence ID" value="WRT69533.1"/>
    <property type="molecule type" value="Genomic_DNA"/>
</dbReference>
<proteinExistence type="inferred from homology"/>
<keyword evidence="3 5" id="KW-0442">Lipid degradation</keyword>
<evidence type="ECO:0000256" key="3">
    <source>
        <dbReference type="ARBA" id="ARBA00022963"/>
    </source>
</evidence>
<name>A0ABZ1D661_9TREE</name>
<feature type="transmembrane region" description="Helical" evidence="7">
    <location>
        <begin position="129"/>
        <end position="151"/>
    </location>
</feature>
<feature type="compositionally biased region" description="Polar residues" evidence="6">
    <location>
        <begin position="1"/>
        <end position="17"/>
    </location>
</feature>
<organism evidence="9 10">
    <name type="scientific">Kwoniella shivajii</name>
    <dbReference type="NCBI Taxonomy" id="564305"/>
    <lineage>
        <taxon>Eukaryota</taxon>
        <taxon>Fungi</taxon>
        <taxon>Dikarya</taxon>
        <taxon>Basidiomycota</taxon>
        <taxon>Agaricomycotina</taxon>
        <taxon>Tremellomycetes</taxon>
        <taxon>Tremellales</taxon>
        <taxon>Cryptococcaceae</taxon>
        <taxon>Kwoniella</taxon>
    </lineage>
</organism>
<feature type="compositionally biased region" description="Acidic residues" evidence="6">
    <location>
        <begin position="891"/>
        <end position="903"/>
    </location>
</feature>
<dbReference type="CDD" id="cd07232">
    <property type="entry name" value="Pat_PLPL"/>
    <property type="match status" value="1"/>
</dbReference>
<evidence type="ECO:0000256" key="6">
    <source>
        <dbReference type="SAM" id="MobiDB-lite"/>
    </source>
</evidence>
<dbReference type="Pfam" id="PF11815">
    <property type="entry name" value="DUF3336"/>
    <property type="match status" value="1"/>
</dbReference>
<dbReference type="SUPFAM" id="SSF52151">
    <property type="entry name" value="FabD/lysophospholipase-like"/>
    <property type="match status" value="1"/>
</dbReference>
<dbReference type="GeneID" id="87958650"/>
<keyword evidence="10" id="KW-1185">Reference proteome</keyword>
<comment type="caution">
    <text evidence="5">Lacks conserved residue(s) required for the propagation of feature annotation.</text>
</comment>
<evidence type="ECO:0000256" key="1">
    <source>
        <dbReference type="ARBA" id="ARBA00006104"/>
    </source>
</evidence>
<evidence type="ECO:0000313" key="9">
    <source>
        <dbReference type="EMBL" id="WRT69533.1"/>
    </source>
</evidence>
<feature type="short sequence motif" description="GXSXG" evidence="5">
    <location>
        <begin position="338"/>
        <end position="342"/>
    </location>
</feature>
<dbReference type="Pfam" id="PF01734">
    <property type="entry name" value="Patatin"/>
    <property type="match status" value="1"/>
</dbReference>
<feature type="active site" description="Proton acceptor" evidence="5">
    <location>
        <position position="486"/>
    </location>
</feature>
<dbReference type="InterPro" id="IPR021771">
    <property type="entry name" value="Triacylglycerol_lipase_N"/>
</dbReference>
<feature type="compositionally biased region" description="Low complexity" evidence="6">
    <location>
        <begin position="789"/>
        <end position="822"/>
    </location>
</feature>
<feature type="compositionally biased region" description="Acidic residues" evidence="6">
    <location>
        <begin position="738"/>
        <end position="750"/>
    </location>
</feature>
<feature type="region of interest" description="Disordered" evidence="6">
    <location>
        <begin position="1"/>
        <end position="22"/>
    </location>
</feature>
<feature type="compositionally biased region" description="Basic residues" evidence="6">
    <location>
        <begin position="722"/>
        <end position="732"/>
    </location>
</feature>
<evidence type="ECO:0000256" key="4">
    <source>
        <dbReference type="ARBA" id="ARBA00023098"/>
    </source>
</evidence>
<keyword evidence="7" id="KW-0472">Membrane</keyword>
<feature type="region of interest" description="Disordered" evidence="6">
    <location>
        <begin position="51"/>
        <end position="70"/>
    </location>
</feature>
<dbReference type="PANTHER" id="PTHR14226">
    <property type="entry name" value="NEUROPATHY TARGET ESTERASE/SWISS CHEESE D.MELANOGASTER"/>
    <property type="match status" value="1"/>
</dbReference>
<feature type="region of interest" description="Disordered" evidence="6">
    <location>
        <begin position="789"/>
        <end position="949"/>
    </location>
</feature>
<dbReference type="InterPro" id="IPR016035">
    <property type="entry name" value="Acyl_Trfase/lysoPLipase"/>
</dbReference>
<dbReference type="Gene3D" id="3.40.1090.10">
    <property type="entry name" value="Cytosolic phospholipase A2 catalytic domain"/>
    <property type="match status" value="2"/>
</dbReference>
<dbReference type="PROSITE" id="PS51635">
    <property type="entry name" value="PNPLA"/>
    <property type="match status" value="1"/>
</dbReference>